<evidence type="ECO:0000256" key="2">
    <source>
        <dbReference type="ARBA" id="ARBA00022475"/>
    </source>
</evidence>
<feature type="transmembrane region" description="Helical" evidence="6">
    <location>
        <begin position="210"/>
        <end position="227"/>
    </location>
</feature>
<dbReference type="SUPFAM" id="SSF103473">
    <property type="entry name" value="MFS general substrate transporter"/>
    <property type="match status" value="1"/>
</dbReference>
<dbReference type="RefSeq" id="WP_274264067.1">
    <property type="nucleotide sequence ID" value="NZ_JAQZCI010000001.1"/>
</dbReference>
<comment type="caution">
    <text evidence="7">The sequence shown here is derived from an EMBL/GenBank/DDBJ whole genome shotgun (WGS) entry which is preliminary data.</text>
</comment>
<dbReference type="InterPro" id="IPR050189">
    <property type="entry name" value="MFS_Efflux_Transporters"/>
</dbReference>
<keyword evidence="5 6" id="KW-0472">Membrane</keyword>
<dbReference type="InterPro" id="IPR011701">
    <property type="entry name" value="MFS"/>
</dbReference>
<feature type="transmembrane region" description="Helical" evidence="6">
    <location>
        <begin position="239"/>
        <end position="258"/>
    </location>
</feature>
<evidence type="ECO:0000313" key="8">
    <source>
        <dbReference type="Proteomes" id="UP001218170"/>
    </source>
</evidence>
<feature type="transmembrane region" description="Helical" evidence="6">
    <location>
        <begin position="357"/>
        <end position="377"/>
    </location>
</feature>
<evidence type="ECO:0000313" key="7">
    <source>
        <dbReference type="EMBL" id="MDD7961667.1"/>
    </source>
</evidence>
<proteinExistence type="predicted"/>
<keyword evidence="3 6" id="KW-0812">Transmembrane</keyword>
<dbReference type="Proteomes" id="UP001218170">
    <property type="component" value="Unassembled WGS sequence"/>
</dbReference>
<sequence length="386" mass="37686">MKRPFLFRRVALVTAGTALIAATYGLVRLAYGLHLPEMSADLGIDTATAGKISAAASLVYGGAALLGFVLGATRPRLLVVLAMLTAGGGAAGIALAPDAAVLAVSAAVSSAGAGLASPALVRLVHAAFDGDDSDAAQAIVNAGTGPGLVAAGLIALAVTPDWRVAWLIAAVATLGAGLAVLALARPADARSAAARHLPPAPWWRRHRRPVAAAALFGVGAAAVWNYGRVVMVDAGATESASVLAWICVGCGGAAVIATAPLTGRAAPRRVWLIATAVAAAGTAALGAFPGQPLTAAVACALFGWGYVAASGALIGWTTGIDADRAAAGTAALFVVFMIGQAAGATVLGAALPVAGPTVAFVAAGALSVGAGLLAAGWRRVPARDVG</sequence>
<reference evidence="7 8" key="1">
    <citation type="submission" date="2023-02" db="EMBL/GenBank/DDBJ databases">
        <title>Study of novel species of the Microbacterium genus.</title>
        <authorList>
            <person name="Arroyo-Herrera I."/>
            <person name="Roman-Ponce B."/>
            <person name="Vasquez-Murrieta M.S."/>
        </authorList>
    </citation>
    <scope>NUCLEOTIDE SEQUENCE [LARGE SCALE GENOMIC DNA]</scope>
    <source>
        <strain evidence="7 8">NE1TT3</strain>
    </source>
</reference>
<keyword evidence="2" id="KW-1003">Cell membrane</keyword>
<dbReference type="Pfam" id="PF07690">
    <property type="entry name" value="MFS_1"/>
    <property type="match status" value="1"/>
</dbReference>
<feature type="transmembrane region" description="Helical" evidence="6">
    <location>
        <begin position="77"/>
        <end position="96"/>
    </location>
</feature>
<gene>
    <name evidence="7" type="ORF">PUW80_04805</name>
</gene>
<organism evidence="7 8">
    <name type="scientific">Microbacterium thalli</name>
    <dbReference type="NCBI Taxonomy" id="3027921"/>
    <lineage>
        <taxon>Bacteria</taxon>
        <taxon>Bacillati</taxon>
        <taxon>Actinomycetota</taxon>
        <taxon>Actinomycetes</taxon>
        <taxon>Micrococcales</taxon>
        <taxon>Microbacteriaceae</taxon>
        <taxon>Microbacterium</taxon>
    </lineage>
</organism>
<dbReference type="PANTHER" id="PTHR43124:SF3">
    <property type="entry name" value="CHLORAMPHENICOL EFFLUX PUMP RV0191"/>
    <property type="match status" value="1"/>
</dbReference>
<feature type="transmembrane region" description="Helical" evidence="6">
    <location>
        <begin position="102"/>
        <end position="124"/>
    </location>
</feature>
<name>A0ABT5SHX4_9MICO</name>
<protein>
    <submittedName>
        <fullName evidence="7">MFS transporter</fullName>
    </submittedName>
</protein>
<evidence type="ECO:0000256" key="6">
    <source>
        <dbReference type="SAM" id="Phobius"/>
    </source>
</evidence>
<evidence type="ECO:0000256" key="3">
    <source>
        <dbReference type="ARBA" id="ARBA00022692"/>
    </source>
</evidence>
<dbReference type="InterPro" id="IPR036259">
    <property type="entry name" value="MFS_trans_sf"/>
</dbReference>
<feature type="transmembrane region" description="Helical" evidence="6">
    <location>
        <begin position="270"/>
        <end position="289"/>
    </location>
</feature>
<feature type="transmembrane region" description="Helical" evidence="6">
    <location>
        <begin position="136"/>
        <end position="158"/>
    </location>
</feature>
<evidence type="ECO:0000256" key="4">
    <source>
        <dbReference type="ARBA" id="ARBA00022989"/>
    </source>
</evidence>
<evidence type="ECO:0000256" key="5">
    <source>
        <dbReference type="ARBA" id="ARBA00023136"/>
    </source>
</evidence>
<accession>A0ABT5SHX4</accession>
<keyword evidence="8" id="KW-1185">Reference proteome</keyword>
<comment type="subcellular location">
    <subcellularLocation>
        <location evidence="1">Cell membrane</location>
        <topology evidence="1">Multi-pass membrane protein</topology>
    </subcellularLocation>
</comment>
<feature type="transmembrane region" description="Helical" evidence="6">
    <location>
        <begin position="164"/>
        <end position="184"/>
    </location>
</feature>
<dbReference type="PANTHER" id="PTHR43124">
    <property type="entry name" value="PURINE EFFLUX PUMP PBUE"/>
    <property type="match status" value="1"/>
</dbReference>
<feature type="transmembrane region" description="Helical" evidence="6">
    <location>
        <begin position="48"/>
        <end position="70"/>
    </location>
</feature>
<dbReference type="EMBL" id="JAQZCI010000001">
    <property type="protein sequence ID" value="MDD7961667.1"/>
    <property type="molecule type" value="Genomic_DNA"/>
</dbReference>
<evidence type="ECO:0000256" key="1">
    <source>
        <dbReference type="ARBA" id="ARBA00004651"/>
    </source>
</evidence>
<dbReference type="Gene3D" id="1.20.1250.20">
    <property type="entry name" value="MFS general substrate transporter like domains"/>
    <property type="match status" value="1"/>
</dbReference>
<feature type="transmembrane region" description="Helical" evidence="6">
    <location>
        <begin position="295"/>
        <end position="318"/>
    </location>
</feature>
<keyword evidence="4 6" id="KW-1133">Transmembrane helix</keyword>
<feature type="transmembrane region" description="Helical" evidence="6">
    <location>
        <begin position="330"/>
        <end position="351"/>
    </location>
</feature>